<organism evidence="3 4">
    <name type="scientific">Hymenobacter humi</name>
    <dbReference type="NCBI Taxonomy" id="1411620"/>
    <lineage>
        <taxon>Bacteria</taxon>
        <taxon>Pseudomonadati</taxon>
        <taxon>Bacteroidota</taxon>
        <taxon>Cytophagia</taxon>
        <taxon>Cytophagales</taxon>
        <taxon>Hymenobacteraceae</taxon>
        <taxon>Hymenobacter</taxon>
    </lineage>
</organism>
<reference evidence="4" key="1">
    <citation type="journal article" date="2019" name="Int. J. Syst. Evol. Microbiol.">
        <title>The Global Catalogue of Microorganisms (GCM) 10K type strain sequencing project: providing services to taxonomists for standard genome sequencing and annotation.</title>
        <authorList>
            <consortium name="The Broad Institute Genomics Platform"/>
            <consortium name="The Broad Institute Genome Sequencing Center for Infectious Disease"/>
            <person name="Wu L."/>
            <person name="Ma J."/>
        </authorList>
    </citation>
    <scope>NUCLEOTIDE SEQUENCE [LARGE SCALE GENOMIC DNA]</scope>
    <source>
        <strain evidence="4">JCM 19635</strain>
    </source>
</reference>
<evidence type="ECO:0000256" key="2">
    <source>
        <dbReference type="SAM" id="MobiDB-lite"/>
    </source>
</evidence>
<feature type="compositionally biased region" description="Basic and acidic residues" evidence="2">
    <location>
        <begin position="60"/>
        <end position="76"/>
    </location>
</feature>
<sequence length="76" mass="8824">MNDDKIPAGAYCVSTSNRNFEGRQGPGRARCWPARWWPPSRPWKAGWSTSPSTSTNWKRPLPERHEDFFRPARPPE</sequence>
<proteinExistence type="predicted"/>
<keyword evidence="4" id="KW-1185">Reference proteome</keyword>
<dbReference type="InterPro" id="IPR015931">
    <property type="entry name" value="Acnase/IPM_dHydase_lsu_aba_1/3"/>
</dbReference>
<feature type="region of interest" description="Disordered" evidence="2">
    <location>
        <begin position="43"/>
        <end position="76"/>
    </location>
</feature>
<dbReference type="Proteomes" id="UP001596513">
    <property type="component" value="Unassembled WGS sequence"/>
</dbReference>
<keyword evidence="1" id="KW-0408">Iron</keyword>
<accession>A0ABW2U999</accession>
<evidence type="ECO:0000313" key="3">
    <source>
        <dbReference type="EMBL" id="MFC7669051.1"/>
    </source>
</evidence>
<evidence type="ECO:0000313" key="4">
    <source>
        <dbReference type="Proteomes" id="UP001596513"/>
    </source>
</evidence>
<dbReference type="Gene3D" id="3.30.499.10">
    <property type="entry name" value="Aconitase, domain 3"/>
    <property type="match status" value="1"/>
</dbReference>
<protein>
    <submittedName>
        <fullName evidence="3">Uncharacterized protein</fullName>
    </submittedName>
</protein>
<gene>
    <name evidence="3" type="ORF">ACFQT0_18095</name>
</gene>
<dbReference type="InterPro" id="IPR036008">
    <property type="entry name" value="Aconitase_4Fe-4S_dom"/>
</dbReference>
<dbReference type="EMBL" id="JBHTEK010000001">
    <property type="protein sequence ID" value="MFC7669051.1"/>
    <property type="molecule type" value="Genomic_DNA"/>
</dbReference>
<dbReference type="RefSeq" id="WP_380204563.1">
    <property type="nucleotide sequence ID" value="NZ_JBHTEK010000001.1"/>
</dbReference>
<name>A0ABW2U999_9BACT</name>
<dbReference type="SUPFAM" id="SSF53732">
    <property type="entry name" value="Aconitase iron-sulfur domain"/>
    <property type="match status" value="1"/>
</dbReference>
<feature type="compositionally biased region" description="Polar residues" evidence="2">
    <location>
        <begin position="47"/>
        <end position="57"/>
    </location>
</feature>
<evidence type="ECO:0000256" key="1">
    <source>
        <dbReference type="ARBA" id="ARBA00023004"/>
    </source>
</evidence>
<comment type="caution">
    <text evidence="3">The sequence shown here is derived from an EMBL/GenBank/DDBJ whole genome shotgun (WGS) entry which is preliminary data.</text>
</comment>